<dbReference type="GO" id="GO:0070652">
    <property type="term" value="C:HAUS complex"/>
    <property type="evidence" value="ECO:0007669"/>
    <property type="project" value="InterPro"/>
</dbReference>
<name>A0A7K5HMG5_CROSL</name>
<dbReference type="InterPro" id="IPR026797">
    <property type="entry name" value="HAUS_6"/>
</dbReference>
<dbReference type="OrthoDB" id="5575722at2759"/>
<dbReference type="Proteomes" id="UP000549499">
    <property type="component" value="Unassembled WGS sequence"/>
</dbReference>
<keyword evidence="2" id="KW-1185">Reference proteome</keyword>
<sequence>KLRNIWTLIMEALTSLKNVKEFVDPLLEDSIGQCILDGTEVVFRVPRSLACRVEESEHEICNGNVYEGEKLNFLVVIQLLNETLKTLRDEHCQRELNKRLQGIENWLMCQKRILQDFKANSLKTEQEHLLSLSGSVSRNQNDWEEKWKNFLDLCPFKLMLHQDPVSSVQFI</sequence>
<organism evidence="1 2">
    <name type="scientific">Crotophaga sulcirostris</name>
    <name type="common">Groove-billed ani</name>
    <dbReference type="NCBI Taxonomy" id="33598"/>
    <lineage>
        <taxon>Eukaryota</taxon>
        <taxon>Metazoa</taxon>
        <taxon>Chordata</taxon>
        <taxon>Craniata</taxon>
        <taxon>Vertebrata</taxon>
        <taxon>Euteleostomi</taxon>
        <taxon>Archelosauria</taxon>
        <taxon>Archosauria</taxon>
        <taxon>Dinosauria</taxon>
        <taxon>Saurischia</taxon>
        <taxon>Theropoda</taxon>
        <taxon>Coelurosauria</taxon>
        <taxon>Aves</taxon>
        <taxon>Neognathae</taxon>
        <taxon>Neoaves</taxon>
        <taxon>Otidimorphae</taxon>
        <taxon>Cuculiformes</taxon>
        <taxon>Crotophagidae</taxon>
        <taxon>Crotophaga</taxon>
    </lineage>
</organism>
<dbReference type="GO" id="GO:1990498">
    <property type="term" value="C:mitotic spindle microtubule"/>
    <property type="evidence" value="ECO:0007669"/>
    <property type="project" value="TreeGrafter"/>
</dbReference>
<proteinExistence type="predicted"/>
<dbReference type="AlphaFoldDB" id="A0A7K5HMG5"/>
<feature type="non-terminal residue" evidence="1">
    <location>
        <position position="171"/>
    </location>
</feature>
<accession>A0A7K5HMG5</accession>
<dbReference type="PANTHER" id="PTHR16151:SF2">
    <property type="entry name" value="HAUS AUGMIN-LIKE COMPLEX SUBUNIT 6"/>
    <property type="match status" value="1"/>
</dbReference>
<gene>
    <name evidence="1" type="primary">Haus6</name>
    <name evidence="1" type="ORF">CROSUL_R15225</name>
</gene>
<feature type="non-terminal residue" evidence="1">
    <location>
        <position position="1"/>
    </location>
</feature>
<dbReference type="EMBL" id="VYZB01000148">
    <property type="protein sequence ID" value="NWS70172.1"/>
    <property type="molecule type" value="Genomic_DNA"/>
</dbReference>
<evidence type="ECO:0000313" key="1">
    <source>
        <dbReference type="EMBL" id="NWS70172.1"/>
    </source>
</evidence>
<reference evidence="1 2" key="1">
    <citation type="submission" date="2019-09" db="EMBL/GenBank/DDBJ databases">
        <title>Bird 10,000 Genomes (B10K) Project - Family phase.</title>
        <authorList>
            <person name="Zhang G."/>
        </authorList>
    </citation>
    <scope>NUCLEOTIDE SEQUENCE [LARGE SCALE GENOMIC DNA]</scope>
    <source>
        <strain evidence="1">B10K-DU-003-44</strain>
        <tissue evidence="1">Muscle</tissue>
    </source>
</reference>
<evidence type="ECO:0000313" key="2">
    <source>
        <dbReference type="Proteomes" id="UP000549499"/>
    </source>
</evidence>
<dbReference type="GO" id="GO:0008017">
    <property type="term" value="F:microtubule binding"/>
    <property type="evidence" value="ECO:0007669"/>
    <property type="project" value="TreeGrafter"/>
</dbReference>
<dbReference type="GO" id="GO:0051225">
    <property type="term" value="P:spindle assembly"/>
    <property type="evidence" value="ECO:0007669"/>
    <property type="project" value="InterPro"/>
</dbReference>
<comment type="caution">
    <text evidence="1">The sequence shown here is derived from an EMBL/GenBank/DDBJ whole genome shotgun (WGS) entry which is preliminary data.</text>
</comment>
<dbReference type="PANTHER" id="PTHR16151">
    <property type="entry name" value="HAUS AUGMIN-LIKE COMPLEX SUBUNIT 6"/>
    <property type="match status" value="1"/>
</dbReference>
<protein>
    <submittedName>
        <fullName evidence="1">HAUS6 protein</fullName>
    </submittedName>
</protein>